<dbReference type="FunFam" id="3.40.50.300:FF:000011">
    <property type="entry name" value="Putative ABC transporter ATP-binding component"/>
    <property type="match status" value="1"/>
</dbReference>
<dbReference type="Pfam" id="PF00005">
    <property type="entry name" value="ABC_tran"/>
    <property type="match status" value="2"/>
</dbReference>
<accession>A0A4R7S183</accession>
<keyword evidence="3 5" id="KW-0067">ATP-binding</keyword>
<dbReference type="EMBL" id="SOCA01000003">
    <property type="protein sequence ID" value="TDU70945.1"/>
    <property type="molecule type" value="Genomic_DNA"/>
</dbReference>
<gene>
    <name evidence="5" type="ORF">EI77_02063</name>
</gene>
<dbReference type="OrthoDB" id="9801441at2"/>
<reference evidence="5 6" key="1">
    <citation type="submission" date="2019-03" db="EMBL/GenBank/DDBJ databases">
        <title>Genomic Encyclopedia of Archaeal and Bacterial Type Strains, Phase II (KMG-II): from individual species to whole genera.</title>
        <authorList>
            <person name="Goeker M."/>
        </authorList>
    </citation>
    <scope>NUCLEOTIDE SEQUENCE [LARGE SCALE GENOMIC DNA]</scope>
    <source>
        <strain evidence="5 6">ATCC 25309</strain>
    </source>
</reference>
<dbReference type="PROSITE" id="PS00211">
    <property type="entry name" value="ABC_TRANSPORTER_1"/>
    <property type="match status" value="1"/>
</dbReference>
<evidence type="ECO:0000313" key="5">
    <source>
        <dbReference type="EMBL" id="TDU70945.1"/>
    </source>
</evidence>
<feature type="domain" description="ABC transporter" evidence="4">
    <location>
        <begin position="2"/>
        <end position="250"/>
    </location>
</feature>
<dbReference type="GO" id="GO:0016887">
    <property type="term" value="F:ATP hydrolysis activity"/>
    <property type="evidence" value="ECO:0007669"/>
    <property type="project" value="InterPro"/>
</dbReference>
<dbReference type="AlphaFoldDB" id="A0A4R7S183"/>
<dbReference type="Proteomes" id="UP000295662">
    <property type="component" value="Unassembled WGS sequence"/>
</dbReference>
<sequence length="536" mass="60791">MLTLRDVTKTFNARTLFTGANMTVNYAERVALVGPNGAGKSTLFSLILKEDEPDAGEVVRDEWTTLGYLPQESEPVGEETILDVATGKAGLIEKLEKTLREYEERGDVAAPEYNEAHAQHDALNDPQAEAKAKKILKGFGFKEADFNKPAREYSGGWVMRAHLARILVIEPDLLLLDEPTNHLDLLSLMWFKNYLKNYPGAILLISHDRDFMDELIETVYEIEESKLVQYQGNYSEYLKQKEANWERAYQSWKNQQKEIEAIQEFIDRFRSVTSKAAQAQSRERQLEKMDKLDRPRPLRKAFRFNFPQPPRGGQRVVALTDIHQAYGEKKIYQGLDLEVEKGERTVLVGPNGAGKSTLIKIMAGEVPFQKGERRFGTNIKMGYFSQHRADTLDPECTILEELKRCAPELREDDARSILGSFLFKREDVYKKCKVLSGGEKSRLNLVKFLVDPPNLLLMDEPTTHLDIWAIEGLILALQKFEGTLVFISHDVHFIRSLATKVLHINAGVVTPFSGGYDYYLEKTGAEENARAAVIAG</sequence>
<dbReference type="PANTHER" id="PTHR19211">
    <property type="entry name" value="ATP-BINDING TRANSPORT PROTEIN-RELATED"/>
    <property type="match status" value="1"/>
</dbReference>
<dbReference type="InterPro" id="IPR032781">
    <property type="entry name" value="ABC_tran_Xtn"/>
</dbReference>
<dbReference type="InterPro" id="IPR017871">
    <property type="entry name" value="ABC_transporter-like_CS"/>
</dbReference>
<keyword evidence="1" id="KW-0677">Repeat</keyword>
<dbReference type="CDD" id="cd03221">
    <property type="entry name" value="ABCF_EF-3"/>
    <property type="match status" value="2"/>
</dbReference>
<dbReference type="InterPro" id="IPR003439">
    <property type="entry name" value="ABC_transporter-like_ATP-bd"/>
</dbReference>
<name>A0A4R7S183_9BACT</name>
<proteinExistence type="predicted"/>
<evidence type="ECO:0000313" key="6">
    <source>
        <dbReference type="Proteomes" id="UP000295662"/>
    </source>
</evidence>
<dbReference type="InterPro" id="IPR050611">
    <property type="entry name" value="ABCF"/>
</dbReference>
<dbReference type="PROSITE" id="PS50893">
    <property type="entry name" value="ABC_TRANSPORTER_2"/>
    <property type="match status" value="2"/>
</dbReference>
<dbReference type="Gene3D" id="3.40.50.300">
    <property type="entry name" value="P-loop containing nucleotide triphosphate hydrolases"/>
    <property type="match status" value="2"/>
</dbReference>
<organism evidence="5 6">
    <name type="scientific">Prosthecobacter fusiformis</name>
    <dbReference type="NCBI Taxonomy" id="48464"/>
    <lineage>
        <taxon>Bacteria</taxon>
        <taxon>Pseudomonadati</taxon>
        <taxon>Verrucomicrobiota</taxon>
        <taxon>Verrucomicrobiia</taxon>
        <taxon>Verrucomicrobiales</taxon>
        <taxon>Verrucomicrobiaceae</taxon>
        <taxon>Prosthecobacter</taxon>
    </lineage>
</organism>
<dbReference type="GO" id="GO:0005524">
    <property type="term" value="F:ATP binding"/>
    <property type="evidence" value="ECO:0007669"/>
    <property type="project" value="UniProtKB-KW"/>
</dbReference>
<dbReference type="InterPro" id="IPR027417">
    <property type="entry name" value="P-loop_NTPase"/>
</dbReference>
<dbReference type="InterPro" id="IPR003593">
    <property type="entry name" value="AAA+_ATPase"/>
</dbReference>
<evidence type="ECO:0000256" key="2">
    <source>
        <dbReference type="ARBA" id="ARBA00022741"/>
    </source>
</evidence>
<evidence type="ECO:0000259" key="4">
    <source>
        <dbReference type="PROSITE" id="PS50893"/>
    </source>
</evidence>
<keyword evidence="6" id="KW-1185">Reference proteome</keyword>
<dbReference type="SMART" id="SM00382">
    <property type="entry name" value="AAA"/>
    <property type="match status" value="2"/>
</dbReference>
<keyword evidence="2" id="KW-0547">Nucleotide-binding</keyword>
<feature type="domain" description="ABC transporter" evidence="4">
    <location>
        <begin position="317"/>
        <end position="531"/>
    </location>
</feature>
<dbReference type="RefSeq" id="WP_133795144.1">
    <property type="nucleotide sequence ID" value="NZ_SOCA01000003.1"/>
</dbReference>
<evidence type="ECO:0000256" key="3">
    <source>
        <dbReference type="ARBA" id="ARBA00022840"/>
    </source>
</evidence>
<dbReference type="Pfam" id="PF12848">
    <property type="entry name" value="ABC_tran_Xtn"/>
    <property type="match status" value="1"/>
</dbReference>
<dbReference type="PANTHER" id="PTHR19211:SF14">
    <property type="entry name" value="ATP-BINDING CASSETTE SUB-FAMILY F MEMBER 1"/>
    <property type="match status" value="1"/>
</dbReference>
<dbReference type="SUPFAM" id="SSF52540">
    <property type="entry name" value="P-loop containing nucleoside triphosphate hydrolases"/>
    <property type="match status" value="2"/>
</dbReference>
<evidence type="ECO:0000256" key="1">
    <source>
        <dbReference type="ARBA" id="ARBA00022737"/>
    </source>
</evidence>
<protein>
    <submittedName>
        <fullName evidence="5">ATP-binding cassette subfamily F protein 3</fullName>
    </submittedName>
</protein>
<comment type="caution">
    <text evidence="5">The sequence shown here is derived from an EMBL/GenBank/DDBJ whole genome shotgun (WGS) entry which is preliminary data.</text>
</comment>